<reference evidence="1" key="1">
    <citation type="submission" date="2022-04" db="EMBL/GenBank/DDBJ databases">
        <title>Hymenobacter sp. isolated from the air.</title>
        <authorList>
            <person name="Won M."/>
            <person name="Lee C.-M."/>
            <person name="Woen H.-Y."/>
            <person name="Kwon S.-W."/>
        </authorList>
    </citation>
    <scope>NUCLEOTIDE SEQUENCE</scope>
    <source>
        <strain evidence="1">5116S-3</strain>
    </source>
</reference>
<proteinExistence type="predicted"/>
<gene>
    <name evidence="1" type="ORF">MUN79_15490</name>
</gene>
<dbReference type="RefSeq" id="WP_244673589.1">
    <property type="nucleotide sequence ID" value="NZ_CP095046.1"/>
</dbReference>
<dbReference type="Proteomes" id="UP000831796">
    <property type="component" value="Chromosome"/>
</dbReference>
<keyword evidence="2" id="KW-1185">Reference proteome</keyword>
<name>A0A8T9PZI4_9BACT</name>
<sequence>MATQFPLRYTFSGLSCPYAQLHHIGSWQQPDPEGELIDAISVLSLASMNDVEDFLVSENYRTIAADEAASIDIGRSEY</sequence>
<accession>A0A8T9PZI4</accession>
<evidence type="ECO:0000313" key="2">
    <source>
        <dbReference type="Proteomes" id="UP000831796"/>
    </source>
</evidence>
<protein>
    <submittedName>
        <fullName evidence="1">Uncharacterized protein</fullName>
    </submittedName>
</protein>
<dbReference type="KEGG" id="hcu:MUN79_15490"/>
<dbReference type="AlphaFoldDB" id="A0A8T9PZI4"/>
<organism evidence="1 2">
    <name type="scientific">Hymenobacter cellulosilyticus</name>
    <dbReference type="NCBI Taxonomy" id="2932248"/>
    <lineage>
        <taxon>Bacteria</taxon>
        <taxon>Pseudomonadati</taxon>
        <taxon>Bacteroidota</taxon>
        <taxon>Cytophagia</taxon>
        <taxon>Cytophagales</taxon>
        <taxon>Hymenobacteraceae</taxon>
        <taxon>Hymenobacter</taxon>
    </lineage>
</organism>
<dbReference type="EMBL" id="CP095046">
    <property type="protein sequence ID" value="UOQ70165.1"/>
    <property type="molecule type" value="Genomic_DNA"/>
</dbReference>
<evidence type="ECO:0000313" key="1">
    <source>
        <dbReference type="EMBL" id="UOQ70165.1"/>
    </source>
</evidence>